<evidence type="ECO:0000313" key="1">
    <source>
        <dbReference type="EMBL" id="STY43081.1"/>
    </source>
</evidence>
<accession>A0A378M9S7</accession>
<evidence type="ECO:0008006" key="3">
    <source>
        <dbReference type="Google" id="ProtNLM"/>
    </source>
</evidence>
<dbReference type="Proteomes" id="UP000254879">
    <property type="component" value="Unassembled WGS sequence"/>
</dbReference>
<dbReference type="RefSeq" id="WP_003756127.1">
    <property type="nucleotide sequence ID" value="NZ_CABKNG010000001.1"/>
</dbReference>
<dbReference type="OrthoDB" id="2187943at2"/>
<proteinExistence type="predicted"/>
<evidence type="ECO:0000313" key="2">
    <source>
        <dbReference type="Proteomes" id="UP000254879"/>
    </source>
</evidence>
<protein>
    <recommendedName>
        <fullName evidence="3">Phage protein</fullName>
    </recommendedName>
</protein>
<name>A0A378M9S7_LISGR</name>
<dbReference type="EMBL" id="UGPG01000001">
    <property type="protein sequence ID" value="STY43081.1"/>
    <property type="molecule type" value="Genomic_DNA"/>
</dbReference>
<gene>
    <name evidence="1" type="ORF">NCTC10815_00364</name>
</gene>
<dbReference type="AlphaFoldDB" id="A0A378M9S7"/>
<organism evidence="1 2">
    <name type="scientific">Listeria grayi</name>
    <name type="common">Listeria murrayi</name>
    <dbReference type="NCBI Taxonomy" id="1641"/>
    <lineage>
        <taxon>Bacteria</taxon>
        <taxon>Bacillati</taxon>
        <taxon>Bacillota</taxon>
        <taxon>Bacilli</taxon>
        <taxon>Bacillales</taxon>
        <taxon>Listeriaceae</taxon>
        <taxon>Listeria</taxon>
    </lineage>
</organism>
<sequence>MTKEEWKQFRKEIEEHDQELSFDYKNEEWWISRVPEEKSFLLSAPNSDTQYFETAEALFMQGIIDGKTFIEQVPNLEWN</sequence>
<reference evidence="1 2" key="1">
    <citation type="submission" date="2018-06" db="EMBL/GenBank/DDBJ databases">
        <authorList>
            <consortium name="Pathogen Informatics"/>
            <person name="Doyle S."/>
        </authorList>
    </citation>
    <scope>NUCLEOTIDE SEQUENCE [LARGE SCALE GENOMIC DNA]</scope>
    <source>
        <strain evidence="2">NCTC 10815</strain>
    </source>
</reference>